<dbReference type="InterPro" id="IPR010559">
    <property type="entry name" value="Sig_transdc_His_kin_internal"/>
</dbReference>
<feature type="transmembrane region" description="Helical" evidence="2">
    <location>
        <begin position="206"/>
        <end position="228"/>
    </location>
</feature>
<dbReference type="PANTHER" id="PTHR34220:SF7">
    <property type="entry name" value="SENSOR HISTIDINE KINASE YPDA"/>
    <property type="match status" value="1"/>
</dbReference>
<dbReference type="PANTHER" id="PTHR34220">
    <property type="entry name" value="SENSOR HISTIDINE KINASE YPDA"/>
    <property type="match status" value="1"/>
</dbReference>
<feature type="transmembrane region" description="Helical" evidence="2">
    <location>
        <begin position="268"/>
        <end position="289"/>
    </location>
</feature>
<name>A0ABX2GZ08_9FIRM</name>
<keyword evidence="1" id="KW-0175">Coiled coil</keyword>
<evidence type="ECO:0000256" key="2">
    <source>
        <dbReference type="SAM" id="Phobius"/>
    </source>
</evidence>
<dbReference type="Proteomes" id="UP000821846">
    <property type="component" value="Unassembled WGS sequence"/>
</dbReference>
<feature type="transmembrane region" description="Helical" evidence="2">
    <location>
        <begin position="240"/>
        <end position="262"/>
    </location>
</feature>
<dbReference type="RefSeq" id="WP_022118524.1">
    <property type="nucleotide sequence ID" value="NZ_JAAWUU010000035.1"/>
</dbReference>
<feature type="transmembrane region" description="Helical" evidence="2">
    <location>
        <begin position="301"/>
        <end position="320"/>
    </location>
</feature>
<keyword evidence="2" id="KW-0472">Membrane</keyword>
<feature type="domain" description="Signal transduction histidine kinase internal region" evidence="3">
    <location>
        <begin position="428"/>
        <end position="507"/>
    </location>
</feature>
<feature type="coiled-coil region" evidence="1">
    <location>
        <begin position="410"/>
        <end position="437"/>
    </location>
</feature>
<dbReference type="Pfam" id="PF06580">
    <property type="entry name" value="His_kinase"/>
    <property type="match status" value="1"/>
</dbReference>
<dbReference type="Gene3D" id="3.30.565.10">
    <property type="entry name" value="Histidine kinase-like ATPase, C-terminal domain"/>
    <property type="match status" value="1"/>
</dbReference>
<evidence type="ECO:0000313" key="4">
    <source>
        <dbReference type="EMBL" id="NSG30602.1"/>
    </source>
</evidence>
<dbReference type="GO" id="GO:0016301">
    <property type="term" value="F:kinase activity"/>
    <property type="evidence" value="ECO:0007669"/>
    <property type="project" value="UniProtKB-KW"/>
</dbReference>
<evidence type="ECO:0000313" key="5">
    <source>
        <dbReference type="Proteomes" id="UP000821846"/>
    </source>
</evidence>
<accession>A0ABX2GZ08</accession>
<evidence type="ECO:0000259" key="3">
    <source>
        <dbReference type="Pfam" id="PF06580"/>
    </source>
</evidence>
<comment type="caution">
    <text evidence="4">The sequence shown here is derived from an EMBL/GenBank/DDBJ whole genome shotgun (WGS) entry which is preliminary data.</text>
</comment>
<organism evidence="4 5">
    <name type="scientific">Faecalicatena fissicatena</name>
    <dbReference type="NCBI Taxonomy" id="290055"/>
    <lineage>
        <taxon>Bacteria</taxon>
        <taxon>Bacillati</taxon>
        <taxon>Bacillota</taxon>
        <taxon>Clostridia</taxon>
        <taxon>Lachnospirales</taxon>
        <taxon>Lachnospiraceae</taxon>
        <taxon>Faecalicatena</taxon>
    </lineage>
</organism>
<keyword evidence="2" id="KW-0812">Transmembrane</keyword>
<keyword evidence="4" id="KW-0418">Kinase</keyword>
<dbReference type="EMBL" id="JAAWUZ010000036">
    <property type="protein sequence ID" value="NSG30602.1"/>
    <property type="molecule type" value="Genomic_DNA"/>
</dbReference>
<feature type="transmembrane region" description="Helical" evidence="2">
    <location>
        <begin position="356"/>
        <end position="376"/>
    </location>
</feature>
<keyword evidence="4" id="KW-0808">Transferase</keyword>
<dbReference type="SUPFAM" id="SSF55874">
    <property type="entry name" value="ATPase domain of HSP90 chaperone/DNA topoisomerase II/histidine kinase"/>
    <property type="match status" value="1"/>
</dbReference>
<keyword evidence="2" id="KW-1133">Transmembrane helix</keyword>
<sequence length="625" mass="71720">MSFYMRILNRTEKNRRFLFLAAVFAVCTAAMLTVLMMPQKQVVCKGEADFKQFGLQSGKAVDLCGEWEFFEQKFIATELDEEQVFGKFVRVPSYMPRKNAGMFNWGSYRVKLKNCPPQFDVSVSLKGMPAAYRIYLNGKCIEKSGVVSSNPDALKVSRDTSIRTTITLQSSECDLIIETAGYLLPGLSFTPRIQEESVWSEQYDRYHTWMILLLGMHMLFLCSYLLQLKITPDSGYSRSVFLVLFLLAIRMIYSDAAFSAVIGGTLKYYDLILFSVCVMESLVWEFLLKNGYKKDRQKKDFGIREGILITGVIVMSLAAFEGILSWKLTMDVGVWLVLLIRFAGYRKKEEISGEDMIWEIGILLLYTGIVLSDFAHIGMLPYSGGIFMLVGVIAFDLSVNVIDRWRMNKIQQRALEAAKIEQKLQEARLELALHQIKPHFLQNALMSIKVLCRTRPKEAEQAVYDFAVFLRGNMNALESAEMILFREECKTIERYLHIEKMRFGERLQVQWDLQEEKFQIPPLTIQPLVENAVCHGICQKMEGGTVQIRSFRKNGEICVQILDDGAGFDTEKLKDADGIAIRNLKLRLKEFLNADLEIESRKGEGCRQTIHIPWEETEDENYSDR</sequence>
<gene>
    <name evidence="4" type="ORF">HFM93_10000</name>
</gene>
<evidence type="ECO:0000256" key="1">
    <source>
        <dbReference type="SAM" id="Coils"/>
    </source>
</evidence>
<dbReference type="InterPro" id="IPR050640">
    <property type="entry name" value="Bact_2-comp_sensor_kinase"/>
</dbReference>
<proteinExistence type="predicted"/>
<feature type="transmembrane region" description="Helical" evidence="2">
    <location>
        <begin position="382"/>
        <end position="402"/>
    </location>
</feature>
<reference evidence="4 5" key="1">
    <citation type="journal article" date="2020" name="Cell Host Microbe">
        <title>Functional and Genomic Variation between Human-Derived Isolates of Lachnospiraceae Reveals Inter- and Intra-Species Diversity.</title>
        <authorList>
            <person name="Sorbara M.T."/>
            <person name="Littmann E.R."/>
            <person name="Fontana E."/>
            <person name="Moody T.U."/>
            <person name="Kohout C.E."/>
            <person name="Gjonbalaj M."/>
            <person name="Eaton V."/>
            <person name="Seok R."/>
            <person name="Leiner I.M."/>
            <person name="Pamer E.G."/>
        </authorList>
    </citation>
    <scope>NUCLEOTIDE SEQUENCE [LARGE SCALE GENOMIC DNA]</scope>
    <source>
        <strain evidence="4 5">MSK.14.16</strain>
    </source>
</reference>
<protein>
    <submittedName>
        <fullName evidence="4">Sensor histidine kinase</fullName>
    </submittedName>
</protein>
<dbReference type="InterPro" id="IPR036890">
    <property type="entry name" value="HATPase_C_sf"/>
</dbReference>
<keyword evidence="5" id="KW-1185">Reference proteome</keyword>
<feature type="transmembrane region" description="Helical" evidence="2">
    <location>
        <begin position="326"/>
        <end position="344"/>
    </location>
</feature>